<gene>
    <name evidence="1" type="ORF">ACFOUW_39255</name>
</gene>
<dbReference type="EMBL" id="JBHRZH010000062">
    <property type="protein sequence ID" value="MFC3766920.1"/>
    <property type="molecule type" value="Genomic_DNA"/>
</dbReference>
<accession>A0ABV7YSN7</accession>
<sequence>MSQADEFERMSEEGGDLQVVTYLFDKVAPKEISAIRLGFTGGEWLIRVNEDDSTLEIGPVSAVVETYESANVSTHFPWAAALGKHARWVWLLENQDGYEDAIQFEFADTDRGGSVRIQLVAMNVAIQVNHVTPLETPYLSS</sequence>
<evidence type="ECO:0000313" key="2">
    <source>
        <dbReference type="Proteomes" id="UP001595699"/>
    </source>
</evidence>
<organism evidence="1 2">
    <name type="scientific">Tenggerimyces flavus</name>
    <dbReference type="NCBI Taxonomy" id="1708749"/>
    <lineage>
        <taxon>Bacteria</taxon>
        <taxon>Bacillati</taxon>
        <taxon>Actinomycetota</taxon>
        <taxon>Actinomycetes</taxon>
        <taxon>Propionibacteriales</taxon>
        <taxon>Nocardioidaceae</taxon>
        <taxon>Tenggerimyces</taxon>
    </lineage>
</organism>
<dbReference type="InterPro" id="IPR046297">
    <property type="entry name" value="DUF6334"/>
</dbReference>
<evidence type="ECO:0000313" key="1">
    <source>
        <dbReference type="EMBL" id="MFC3766920.1"/>
    </source>
</evidence>
<keyword evidence="2" id="KW-1185">Reference proteome</keyword>
<reference evidence="2" key="1">
    <citation type="journal article" date="2019" name="Int. J. Syst. Evol. Microbiol.">
        <title>The Global Catalogue of Microorganisms (GCM) 10K type strain sequencing project: providing services to taxonomists for standard genome sequencing and annotation.</title>
        <authorList>
            <consortium name="The Broad Institute Genomics Platform"/>
            <consortium name="The Broad Institute Genome Sequencing Center for Infectious Disease"/>
            <person name="Wu L."/>
            <person name="Ma J."/>
        </authorList>
    </citation>
    <scope>NUCLEOTIDE SEQUENCE [LARGE SCALE GENOMIC DNA]</scope>
    <source>
        <strain evidence="2">CGMCC 4.7241</strain>
    </source>
</reference>
<protein>
    <submittedName>
        <fullName evidence="1">DUF6334 family protein</fullName>
    </submittedName>
</protein>
<dbReference type="Proteomes" id="UP001595699">
    <property type="component" value="Unassembled WGS sequence"/>
</dbReference>
<name>A0ABV7YSN7_9ACTN</name>
<dbReference type="RefSeq" id="WP_205115935.1">
    <property type="nucleotide sequence ID" value="NZ_JAFBCM010000001.1"/>
</dbReference>
<proteinExistence type="predicted"/>
<comment type="caution">
    <text evidence="1">The sequence shown here is derived from an EMBL/GenBank/DDBJ whole genome shotgun (WGS) entry which is preliminary data.</text>
</comment>
<dbReference type="Pfam" id="PF19860">
    <property type="entry name" value="DUF6334"/>
    <property type="match status" value="1"/>
</dbReference>